<keyword evidence="2" id="KW-1185">Reference proteome</keyword>
<gene>
    <name evidence="1" type="ORF">DY000_02031260</name>
</gene>
<organism evidence="1 2">
    <name type="scientific">Brassica cretica</name>
    <name type="common">Mustard</name>
    <dbReference type="NCBI Taxonomy" id="69181"/>
    <lineage>
        <taxon>Eukaryota</taxon>
        <taxon>Viridiplantae</taxon>
        <taxon>Streptophyta</taxon>
        <taxon>Embryophyta</taxon>
        <taxon>Tracheophyta</taxon>
        <taxon>Spermatophyta</taxon>
        <taxon>Magnoliopsida</taxon>
        <taxon>eudicotyledons</taxon>
        <taxon>Gunneridae</taxon>
        <taxon>Pentapetalae</taxon>
        <taxon>rosids</taxon>
        <taxon>malvids</taxon>
        <taxon>Brassicales</taxon>
        <taxon>Brassicaceae</taxon>
        <taxon>Brassiceae</taxon>
        <taxon>Brassica</taxon>
    </lineage>
</organism>
<dbReference type="EMBL" id="QGKV02000649">
    <property type="protein sequence ID" value="KAF3582010.1"/>
    <property type="molecule type" value="Genomic_DNA"/>
</dbReference>
<reference evidence="1 2" key="1">
    <citation type="journal article" date="2020" name="BMC Genomics">
        <title>Intraspecific diversification of the crop wild relative Brassica cretica Lam. using demographic model selection.</title>
        <authorList>
            <person name="Kioukis A."/>
            <person name="Michalopoulou V.A."/>
            <person name="Briers L."/>
            <person name="Pirintsos S."/>
            <person name="Studholme D.J."/>
            <person name="Pavlidis P."/>
            <person name="Sarris P.F."/>
        </authorList>
    </citation>
    <scope>NUCLEOTIDE SEQUENCE [LARGE SCALE GENOMIC DNA]</scope>
    <source>
        <strain evidence="2">cv. PFS-1207/04</strain>
    </source>
</reference>
<evidence type="ECO:0000313" key="1">
    <source>
        <dbReference type="EMBL" id="KAF3582010.1"/>
    </source>
</evidence>
<proteinExistence type="predicted"/>
<name>A0ABQ7DX75_BRACR</name>
<evidence type="ECO:0000313" key="2">
    <source>
        <dbReference type="Proteomes" id="UP000266723"/>
    </source>
</evidence>
<dbReference type="Proteomes" id="UP000266723">
    <property type="component" value="Unassembled WGS sequence"/>
</dbReference>
<accession>A0ABQ7DX75</accession>
<protein>
    <submittedName>
        <fullName evidence="1">Uncharacterized protein</fullName>
    </submittedName>
</protein>
<sequence>MTRFNSFPALLTEKSDLDNLYENCKVDHAVESISRWGMRLLRMSGKILAELGLAIAQMCPNLLRAPRTFLMPPRPSRQVVVGILYRDYKWREHFFVFKINQASIGSLDILWIPREWAEDESLSMTDDLCGLIEVIRRGRPHWLSFNNNRLRAALALPRGEGRALPVRGHNNSSSNRALVASRAIPPVESVSTNQLSIRMSRWETFRTTNSTRGKEVMVNSSLVSIPDSQE</sequence>
<comment type="caution">
    <text evidence="1">The sequence shown here is derived from an EMBL/GenBank/DDBJ whole genome shotgun (WGS) entry which is preliminary data.</text>
</comment>